<name>A0A7S1KPT1_9EUKA</name>
<sequence length="410" mass="46999">MFATKKLTQRSVCQLKNSSLFGRSLMAPGQFSSVSHYSVDALVQRRNSKRLQRAHEAVQHLKSWQVGDDIPLQAVLDINSLPANEWASIMEELHDVNNRIPDIDLTAKGDPAGLYDPSQDPDGKMFHSQIKDAMGSNYTEDMFYDFVDMLKLEAKQSEQLARISRNHRTPVNEQWYEPPLVRIHEKNPNPLPGLAHNRPGEEDQTDGEWFALTTDFESMRGIERAEYLDPTLWDDMLPELVDVNLGAGSSMFNPIVVKSQGEPFRVTGCYGDCGEPEHRDTNDETLEMQWFRLYENQYSLCIDCGLWYYCACPQTVAQMKVNALLLEDEDVLREYLQVNARELVKQGKISDEEATKMVEEDMDIVDENVRLKNREMLRVVLGKQTHWEATANFHEGARVPTLASELYEMM</sequence>
<proteinExistence type="predicted"/>
<dbReference type="GO" id="GO:0005740">
    <property type="term" value="C:mitochondrial envelope"/>
    <property type="evidence" value="ECO:0007669"/>
    <property type="project" value="InterPro"/>
</dbReference>
<dbReference type="InterPro" id="IPR036972">
    <property type="entry name" value="Cyt_c_oxidase_su5b_sf"/>
</dbReference>
<dbReference type="InterPro" id="IPR002124">
    <property type="entry name" value="Cyt_c_oxidase_su5b"/>
</dbReference>
<gene>
    <name evidence="1" type="ORF">PCOS0759_LOCUS3577</name>
</gene>
<dbReference type="Gene3D" id="2.60.11.10">
    <property type="entry name" value="Cytochrome c oxidase, subunit Vb"/>
    <property type="match status" value="1"/>
</dbReference>
<protein>
    <submittedName>
        <fullName evidence="1">Uncharacterized protein</fullName>
    </submittedName>
</protein>
<accession>A0A7S1KPT1</accession>
<dbReference type="PROSITE" id="PS51359">
    <property type="entry name" value="COX5B_2"/>
    <property type="match status" value="1"/>
</dbReference>
<dbReference type="AlphaFoldDB" id="A0A7S1KPT1"/>
<organism evidence="1">
    <name type="scientific">Percolomonas cosmopolitus</name>
    <dbReference type="NCBI Taxonomy" id="63605"/>
    <lineage>
        <taxon>Eukaryota</taxon>
        <taxon>Discoba</taxon>
        <taxon>Heterolobosea</taxon>
        <taxon>Tetramitia</taxon>
        <taxon>Eutetramitia</taxon>
        <taxon>Percolomonadidae</taxon>
        <taxon>Percolomonas</taxon>
    </lineage>
</organism>
<dbReference type="EMBL" id="HBGD01004336">
    <property type="protein sequence ID" value="CAD9080337.1"/>
    <property type="molecule type" value="Transcribed_RNA"/>
</dbReference>
<evidence type="ECO:0000313" key="1">
    <source>
        <dbReference type="EMBL" id="CAD9080337.1"/>
    </source>
</evidence>
<reference evidence="1" key="1">
    <citation type="submission" date="2021-01" db="EMBL/GenBank/DDBJ databases">
        <authorList>
            <person name="Corre E."/>
            <person name="Pelletier E."/>
            <person name="Niang G."/>
            <person name="Scheremetjew M."/>
            <person name="Finn R."/>
            <person name="Kale V."/>
            <person name="Holt S."/>
            <person name="Cochrane G."/>
            <person name="Meng A."/>
            <person name="Brown T."/>
            <person name="Cohen L."/>
        </authorList>
    </citation>
    <scope>NUCLEOTIDE SEQUENCE</scope>
    <source>
        <strain evidence="1">WS</strain>
    </source>
</reference>
<dbReference type="GO" id="GO:0006123">
    <property type="term" value="P:mitochondrial electron transport, cytochrome c to oxygen"/>
    <property type="evidence" value="ECO:0007669"/>
    <property type="project" value="InterPro"/>
</dbReference>
<dbReference type="GO" id="GO:0045277">
    <property type="term" value="C:respiratory chain complex IV"/>
    <property type="evidence" value="ECO:0007669"/>
    <property type="project" value="InterPro"/>
</dbReference>